<name>A0AAP0H9C5_9ASTR</name>
<dbReference type="Pfam" id="PF05147">
    <property type="entry name" value="LANC_like"/>
    <property type="match status" value="1"/>
</dbReference>
<dbReference type="Proteomes" id="UP001408789">
    <property type="component" value="Unassembled WGS sequence"/>
</dbReference>
<protein>
    <submittedName>
        <fullName evidence="2">Uncharacterized protein</fullName>
    </submittedName>
</protein>
<proteinExistence type="predicted"/>
<evidence type="ECO:0000256" key="1">
    <source>
        <dbReference type="SAM" id="MobiDB-lite"/>
    </source>
</evidence>
<sequence length="149" mass="17019">MADRFFPNNLPEFVKEEEPPPPETTANPLLSLPYNSFSHQLKQAAFNLKETIVMETWGSSGKRLKDYTVYTGALGTAFLVFKSYQITHSKKDLDLCKDIVKACDSASFGSRFGIKDWKSFAAKYDIKPDQQIKIKYDYRLNTIFISDAE</sequence>
<comment type="caution">
    <text evidence="2">The sequence shown here is derived from an EMBL/GenBank/DDBJ whole genome shotgun (WGS) entry which is preliminary data.</text>
</comment>
<dbReference type="EMBL" id="JBCNJP010000003">
    <property type="protein sequence ID" value="KAK9079903.1"/>
    <property type="molecule type" value="Genomic_DNA"/>
</dbReference>
<accession>A0AAP0H9C5</accession>
<dbReference type="PANTHER" id="PTHR12736">
    <property type="entry name" value="LANC-LIKE PROTEIN"/>
    <property type="match status" value="1"/>
</dbReference>
<dbReference type="InterPro" id="IPR007822">
    <property type="entry name" value="LANC-like"/>
</dbReference>
<gene>
    <name evidence="2" type="ORF">SSX86_001577</name>
</gene>
<dbReference type="GO" id="GO:0005886">
    <property type="term" value="C:plasma membrane"/>
    <property type="evidence" value="ECO:0007669"/>
    <property type="project" value="TreeGrafter"/>
</dbReference>
<feature type="region of interest" description="Disordered" evidence="1">
    <location>
        <begin position="1"/>
        <end position="25"/>
    </location>
</feature>
<dbReference type="AlphaFoldDB" id="A0AAP0H9C5"/>
<keyword evidence="3" id="KW-1185">Reference proteome</keyword>
<dbReference type="PANTHER" id="PTHR12736:SF7">
    <property type="entry name" value="LANC-LIKE PROTEIN 3"/>
    <property type="match status" value="1"/>
</dbReference>
<dbReference type="GO" id="GO:0005975">
    <property type="term" value="P:carbohydrate metabolic process"/>
    <property type="evidence" value="ECO:0007669"/>
    <property type="project" value="InterPro"/>
</dbReference>
<organism evidence="2 3">
    <name type="scientific">Deinandra increscens subsp. villosa</name>
    <dbReference type="NCBI Taxonomy" id="3103831"/>
    <lineage>
        <taxon>Eukaryota</taxon>
        <taxon>Viridiplantae</taxon>
        <taxon>Streptophyta</taxon>
        <taxon>Embryophyta</taxon>
        <taxon>Tracheophyta</taxon>
        <taxon>Spermatophyta</taxon>
        <taxon>Magnoliopsida</taxon>
        <taxon>eudicotyledons</taxon>
        <taxon>Gunneridae</taxon>
        <taxon>Pentapetalae</taxon>
        <taxon>asterids</taxon>
        <taxon>campanulids</taxon>
        <taxon>Asterales</taxon>
        <taxon>Asteraceae</taxon>
        <taxon>Asteroideae</taxon>
        <taxon>Heliantheae alliance</taxon>
        <taxon>Madieae</taxon>
        <taxon>Madiinae</taxon>
        <taxon>Deinandra</taxon>
    </lineage>
</organism>
<dbReference type="SUPFAM" id="SSF158745">
    <property type="entry name" value="LanC-like"/>
    <property type="match status" value="1"/>
</dbReference>
<evidence type="ECO:0000313" key="3">
    <source>
        <dbReference type="Proteomes" id="UP001408789"/>
    </source>
</evidence>
<reference evidence="2 3" key="1">
    <citation type="submission" date="2024-04" db="EMBL/GenBank/DDBJ databases">
        <title>The reference genome of an endangered Asteraceae, Deinandra increscens subsp. villosa, native to the Central Coast of California.</title>
        <authorList>
            <person name="Guilliams M."/>
            <person name="Hasenstab-Lehman K."/>
            <person name="Meyer R."/>
            <person name="Mcevoy S."/>
        </authorList>
    </citation>
    <scope>NUCLEOTIDE SEQUENCE [LARGE SCALE GENOMIC DNA]</scope>
    <source>
        <tissue evidence="2">Leaf</tissue>
    </source>
</reference>
<evidence type="ECO:0000313" key="2">
    <source>
        <dbReference type="EMBL" id="KAK9079903.1"/>
    </source>
</evidence>
<dbReference type="GO" id="GO:0031179">
    <property type="term" value="P:peptide modification"/>
    <property type="evidence" value="ECO:0007669"/>
    <property type="project" value="InterPro"/>
</dbReference>
<dbReference type="Gene3D" id="1.50.10.10">
    <property type="match status" value="1"/>
</dbReference>
<dbReference type="InterPro" id="IPR012341">
    <property type="entry name" value="6hp_glycosidase-like_sf"/>
</dbReference>